<name>A0A317JMG2_9BACT</name>
<feature type="transmembrane region" description="Helical" evidence="3">
    <location>
        <begin position="395"/>
        <end position="416"/>
    </location>
</feature>
<dbReference type="SMART" id="SM00028">
    <property type="entry name" value="TPR"/>
    <property type="match status" value="3"/>
</dbReference>
<evidence type="ECO:0000313" key="4">
    <source>
        <dbReference type="EMBL" id="PWU22818.1"/>
    </source>
</evidence>
<dbReference type="Pfam" id="PF13414">
    <property type="entry name" value="TPR_11"/>
    <property type="match status" value="1"/>
</dbReference>
<feature type="transmembrane region" description="Helical" evidence="3">
    <location>
        <begin position="331"/>
        <end position="362"/>
    </location>
</feature>
<comment type="caution">
    <text evidence="4">The sequence shown here is derived from an EMBL/GenBank/DDBJ whole genome shotgun (WGS) entry which is preliminary data.</text>
</comment>
<keyword evidence="3" id="KW-0812">Transmembrane</keyword>
<feature type="transmembrane region" description="Helical" evidence="3">
    <location>
        <begin position="45"/>
        <end position="63"/>
    </location>
</feature>
<dbReference type="InterPro" id="IPR011990">
    <property type="entry name" value="TPR-like_helical_dom_sf"/>
</dbReference>
<feature type="transmembrane region" description="Helical" evidence="3">
    <location>
        <begin position="75"/>
        <end position="93"/>
    </location>
</feature>
<feature type="transmembrane region" description="Helical" evidence="3">
    <location>
        <begin position="208"/>
        <end position="226"/>
    </location>
</feature>
<feature type="compositionally biased region" description="Polar residues" evidence="2">
    <location>
        <begin position="670"/>
        <end position="685"/>
    </location>
</feature>
<dbReference type="PROSITE" id="PS50005">
    <property type="entry name" value="TPR"/>
    <property type="match status" value="1"/>
</dbReference>
<feature type="transmembrane region" description="Helical" evidence="3">
    <location>
        <begin position="296"/>
        <end position="319"/>
    </location>
</feature>
<dbReference type="InterPro" id="IPR051533">
    <property type="entry name" value="WaaL-like"/>
</dbReference>
<gene>
    <name evidence="4" type="ORF">C5B42_05035</name>
</gene>
<feature type="region of interest" description="Disordered" evidence="2">
    <location>
        <begin position="636"/>
        <end position="692"/>
    </location>
</feature>
<organism evidence="4 5">
    <name type="scientific">Candidatus Cerribacteria bacterium 'Amazon FNV 2010 28 9'</name>
    <dbReference type="NCBI Taxonomy" id="2081795"/>
    <lineage>
        <taxon>Bacteria</taxon>
        <taxon>Candidatus Cerribacteria</taxon>
    </lineage>
</organism>
<evidence type="ECO:0000256" key="1">
    <source>
        <dbReference type="PROSITE-ProRule" id="PRU00339"/>
    </source>
</evidence>
<dbReference type="InterPro" id="IPR019734">
    <property type="entry name" value="TPR_rpt"/>
</dbReference>
<proteinExistence type="predicted"/>
<dbReference type="PANTHER" id="PTHR37422">
    <property type="entry name" value="TEICHURONIC ACID BIOSYNTHESIS PROTEIN TUAE"/>
    <property type="match status" value="1"/>
</dbReference>
<sequence length="692" mass="75189">MTTPRSSVTFIPSITRIMAVALAFLLPLFFVPFTSDAFDFNKRVLVMVVTIIGAFLWGAYTFVNREARITRTPWTVAVVALSASALLSLLISSPNRVSASLGIGGLYISLGVLFLIITSLVQKSFSMALMNALKMAGVIVALLTLIDTFGISLNRLIVSSFGVNATATTPFHTTGAPLFTLFFLSIVLVLVITHIVRSPKAKDTIASAIFGVIILVGALISFVSILPGKPNQPQFLSALNSWSVVTDVMKIPQTALFGVGTDSYKEAYTAFRPLAINQTPLWFVEFSNARDSILEILVTQGLLGGVALILLFVVTLKLLPKTKEEQLPLALGSVACLVILFFFPPNVLVMTLLVLFLSAWALDLKLKGTHTREHSLKFVATFNSGDEYNPNRAHFPLSLAHVIGVIICVIAAGTFVEIAQAYTAEVWFGRALIAANRGDAKALYQDTINAINLNPYIEGYHRSFAMTNLSIAQAIAQNQNASNQDKQNALTLIQQAIQQAKIATTLNQRDTANWQTLTSIYQSLIGAAQDADSWTIASMIQNVQVDPSNPQLRFNLASVYRSTGNTDQALRLFEQAVQLKPDYANAYYNMADIYQKKGDKQNQLVMLGQTLQTLPQSSPDYAKVQQEYNDLQQQIQADAAKQQAAQNAPTQAPAPTSTPRPTATPAAQTKNSVNLPSDAGLNQGTIPDVPKQ</sequence>
<dbReference type="Gene3D" id="1.25.40.10">
    <property type="entry name" value="Tetratricopeptide repeat domain"/>
    <property type="match status" value="1"/>
</dbReference>
<reference evidence="4 5" key="1">
    <citation type="submission" date="2018-02" db="EMBL/GenBank/DDBJ databases">
        <title>Genomic Reconstructions from Amazon Rainforest and Pasture Soil Reveal Novel Insights into the Physiology of Candidate Phyla in Tropical Sites.</title>
        <authorList>
            <person name="Kroeger M.E."/>
            <person name="Delmont T."/>
            <person name="Eren A.M."/>
            <person name="Guo J."/>
            <person name="Meyer K.M."/>
            <person name="Khan K."/>
            <person name="Rodrigues J.L.M."/>
            <person name="Bohannan B.J.M."/>
            <person name="Tringe S."/>
            <person name="Borges C.D."/>
            <person name="Tiedje J."/>
            <person name="Tsai S.M."/>
            <person name="Nusslein K."/>
        </authorList>
    </citation>
    <scope>NUCLEOTIDE SEQUENCE [LARGE SCALE GENOMIC DNA]</scope>
    <source>
        <strain evidence="4">Amazon FNV 2010 28 9</strain>
    </source>
</reference>
<dbReference type="Proteomes" id="UP000246104">
    <property type="component" value="Unassembled WGS sequence"/>
</dbReference>
<protein>
    <submittedName>
        <fullName evidence="4">Uncharacterized protein</fullName>
    </submittedName>
</protein>
<evidence type="ECO:0000313" key="5">
    <source>
        <dbReference type="Proteomes" id="UP000246104"/>
    </source>
</evidence>
<accession>A0A317JMG2</accession>
<feature type="compositionally biased region" description="Low complexity" evidence="2">
    <location>
        <begin position="636"/>
        <end position="669"/>
    </location>
</feature>
<keyword evidence="3" id="KW-0472">Membrane</keyword>
<feature type="transmembrane region" description="Helical" evidence="3">
    <location>
        <begin position="99"/>
        <end position="121"/>
    </location>
</feature>
<feature type="transmembrane region" description="Helical" evidence="3">
    <location>
        <begin position="178"/>
        <end position="196"/>
    </location>
</feature>
<dbReference type="PROSITE" id="PS50293">
    <property type="entry name" value="TPR_REGION"/>
    <property type="match status" value="1"/>
</dbReference>
<feature type="transmembrane region" description="Helical" evidence="3">
    <location>
        <begin position="133"/>
        <end position="158"/>
    </location>
</feature>
<dbReference type="AlphaFoldDB" id="A0A317JMG2"/>
<keyword evidence="1" id="KW-0802">TPR repeat</keyword>
<dbReference type="SUPFAM" id="SSF48452">
    <property type="entry name" value="TPR-like"/>
    <property type="match status" value="1"/>
</dbReference>
<dbReference type="PANTHER" id="PTHR37422:SF13">
    <property type="entry name" value="LIPOPOLYSACCHARIDE BIOSYNTHESIS PROTEIN PA4999-RELATED"/>
    <property type="match status" value="1"/>
</dbReference>
<keyword evidence="3" id="KW-1133">Transmembrane helix</keyword>
<dbReference type="EMBL" id="PSRQ01000055">
    <property type="protein sequence ID" value="PWU22818.1"/>
    <property type="molecule type" value="Genomic_DNA"/>
</dbReference>
<evidence type="ECO:0000256" key="2">
    <source>
        <dbReference type="SAM" id="MobiDB-lite"/>
    </source>
</evidence>
<feature type="repeat" description="TPR" evidence="1">
    <location>
        <begin position="550"/>
        <end position="583"/>
    </location>
</feature>
<evidence type="ECO:0000256" key="3">
    <source>
        <dbReference type="SAM" id="Phobius"/>
    </source>
</evidence>